<name>A0A1T4QRZ2_9HYPH</name>
<feature type="active site" description="Proton donor/acceptor" evidence="6">
    <location>
        <position position="277"/>
    </location>
</feature>
<dbReference type="CDD" id="cd00854">
    <property type="entry name" value="NagA"/>
    <property type="match status" value="1"/>
</dbReference>
<dbReference type="InterPro" id="IPR006680">
    <property type="entry name" value="Amidohydro-rel"/>
</dbReference>
<feature type="binding site" evidence="8">
    <location>
        <position position="218"/>
    </location>
    <ligand>
        <name>Zn(2+)</name>
        <dbReference type="ChEBI" id="CHEBI:29105"/>
    </ligand>
</feature>
<keyword evidence="3 5" id="KW-0378">Hydrolase</keyword>
<feature type="binding site" evidence="7">
    <location>
        <begin position="221"/>
        <end position="222"/>
    </location>
    <ligand>
        <name>substrate</name>
    </ligand>
</feature>
<feature type="binding site" evidence="7">
    <location>
        <position position="229"/>
    </location>
    <ligand>
        <name>substrate</name>
    </ligand>
</feature>
<evidence type="ECO:0000256" key="5">
    <source>
        <dbReference type="PIRNR" id="PIRNR038994"/>
    </source>
</evidence>
<dbReference type="GO" id="GO:0006046">
    <property type="term" value="P:N-acetylglucosamine catabolic process"/>
    <property type="evidence" value="ECO:0007669"/>
    <property type="project" value="TreeGrafter"/>
</dbReference>
<feature type="binding site" evidence="8">
    <location>
        <position position="131"/>
    </location>
    <ligand>
        <name>Zn(2+)</name>
        <dbReference type="ChEBI" id="CHEBI:29105"/>
    </ligand>
</feature>
<dbReference type="Gene3D" id="3.20.20.140">
    <property type="entry name" value="Metal-dependent hydrolases"/>
    <property type="match status" value="1"/>
</dbReference>
<evidence type="ECO:0000256" key="4">
    <source>
        <dbReference type="ARBA" id="ARBA00023277"/>
    </source>
</evidence>
<sequence length="386" mass="39858">MTKTTAYRGARIFDGQNWHDGCALVVTGGKVAAIVGTGDVPADGEVIDLAGGLVAPGFIDLQANGGGGVLFNDTPTVEGIRTMCRAHAKFGTTALLPTVVTDAPEVTRAALDAGVAAASAHVPGFLGLHVEGPHLSLAKKGIHEPSLIRPMEDADFEALSAAAKGMPVLMTTVAPETVPPARITALAAAGVRVSLGHSAASVGEAQAAEQAGATLYTHLFNAMSQISQREPGVVGAALESEAAYCGLIADGVHVDRHCIAIAMRAKRGPGKLFLITDAMSPLGTDMTEFMLNGRRMLRRDGRLTGEDGTLAGADLDMAEAVRFMYCEMGVDLAEVLRMASLYPAEAVGAAERLGHLKDGAVASFVHLSDDLQVEGVWIEGQAAASL</sequence>
<accession>A0A1T4QRZ2</accession>
<dbReference type="NCBIfam" id="TIGR00221">
    <property type="entry name" value="nagA"/>
    <property type="match status" value="1"/>
</dbReference>
<dbReference type="STRING" id="1365950.SAMN05428963_105192"/>
<evidence type="ECO:0000256" key="2">
    <source>
        <dbReference type="ARBA" id="ARBA00022723"/>
    </source>
</evidence>
<evidence type="ECO:0000313" key="11">
    <source>
        <dbReference type="Proteomes" id="UP000190135"/>
    </source>
</evidence>
<keyword evidence="11" id="KW-1185">Reference proteome</keyword>
<feature type="binding site" evidence="7">
    <location>
        <position position="142"/>
    </location>
    <ligand>
        <name>substrate</name>
    </ligand>
</feature>
<dbReference type="SUPFAM" id="SSF51556">
    <property type="entry name" value="Metallo-dependent hydrolases"/>
    <property type="match status" value="1"/>
</dbReference>
<dbReference type="PANTHER" id="PTHR11113:SF14">
    <property type="entry name" value="N-ACETYLGLUCOSAMINE-6-PHOSPHATE DEACETYLASE"/>
    <property type="match status" value="1"/>
</dbReference>
<reference evidence="10 11" key="1">
    <citation type="submission" date="2017-02" db="EMBL/GenBank/DDBJ databases">
        <authorList>
            <person name="Peterson S.W."/>
        </authorList>
    </citation>
    <scope>NUCLEOTIDE SEQUENCE [LARGE SCALE GENOMIC DNA]</scope>
    <source>
        <strain evidence="10 11">USBA 369</strain>
    </source>
</reference>
<evidence type="ECO:0000256" key="6">
    <source>
        <dbReference type="PIRSR" id="PIRSR038994-1"/>
    </source>
</evidence>
<keyword evidence="2 8" id="KW-0479">Metal-binding</keyword>
<dbReference type="InterPro" id="IPR032466">
    <property type="entry name" value="Metal_Hydrolase"/>
</dbReference>
<dbReference type="OrthoDB" id="9776488at2"/>
<feature type="binding site" evidence="7">
    <location>
        <begin position="310"/>
        <end position="312"/>
    </location>
    <ligand>
        <name>substrate</name>
    </ligand>
</feature>
<dbReference type="GO" id="GO:0008448">
    <property type="term" value="F:N-acetylglucosamine-6-phosphate deacetylase activity"/>
    <property type="evidence" value="ECO:0007669"/>
    <property type="project" value="InterPro"/>
</dbReference>
<organism evidence="10 11">
    <name type="scientific">Consotaella salsifontis</name>
    <dbReference type="NCBI Taxonomy" id="1365950"/>
    <lineage>
        <taxon>Bacteria</taxon>
        <taxon>Pseudomonadati</taxon>
        <taxon>Pseudomonadota</taxon>
        <taxon>Alphaproteobacteria</taxon>
        <taxon>Hyphomicrobiales</taxon>
        <taxon>Aurantimonadaceae</taxon>
        <taxon>Consotaella</taxon>
    </lineage>
</organism>
<proteinExistence type="inferred from homology"/>
<evidence type="ECO:0000259" key="9">
    <source>
        <dbReference type="Pfam" id="PF01979"/>
    </source>
</evidence>
<evidence type="ECO:0000313" key="10">
    <source>
        <dbReference type="EMBL" id="SKA06018.1"/>
    </source>
</evidence>
<dbReference type="Gene3D" id="2.30.40.10">
    <property type="entry name" value="Urease, subunit C, domain 1"/>
    <property type="match status" value="1"/>
</dbReference>
<dbReference type="EMBL" id="FUXL01000005">
    <property type="protein sequence ID" value="SKA06018.1"/>
    <property type="molecule type" value="Genomic_DNA"/>
</dbReference>
<dbReference type="PANTHER" id="PTHR11113">
    <property type="entry name" value="N-ACETYLGLUCOSAMINE-6-PHOSPHATE DEACETYLASE"/>
    <property type="match status" value="1"/>
</dbReference>
<evidence type="ECO:0000256" key="8">
    <source>
        <dbReference type="PIRSR" id="PIRSR038994-3"/>
    </source>
</evidence>
<dbReference type="InterPro" id="IPR003764">
    <property type="entry name" value="GlcNAc_6-P_deAcase"/>
</dbReference>
<evidence type="ECO:0000256" key="7">
    <source>
        <dbReference type="PIRSR" id="PIRSR038994-2"/>
    </source>
</evidence>
<dbReference type="InterPro" id="IPR011059">
    <property type="entry name" value="Metal-dep_hydrolase_composite"/>
</dbReference>
<dbReference type="SUPFAM" id="SSF51338">
    <property type="entry name" value="Composite domain of metallo-dependent hydrolases"/>
    <property type="match status" value="1"/>
</dbReference>
<dbReference type="Proteomes" id="UP000190135">
    <property type="component" value="Unassembled WGS sequence"/>
</dbReference>
<dbReference type="Pfam" id="PF01979">
    <property type="entry name" value="Amidohydro_1"/>
    <property type="match status" value="1"/>
</dbReference>
<keyword evidence="4 5" id="KW-0119">Carbohydrate metabolism</keyword>
<protein>
    <submittedName>
        <fullName evidence="10">N-acetylglucosamine 6-phosphate deacetylase</fullName>
    </submittedName>
</protein>
<feature type="binding site" evidence="7">
    <location>
        <position position="253"/>
    </location>
    <ligand>
        <name>substrate</name>
    </ligand>
</feature>
<dbReference type="AlphaFoldDB" id="A0A1T4QRZ2"/>
<gene>
    <name evidence="10" type="ORF">SAMN05428963_105192</name>
</gene>
<dbReference type="RefSeq" id="WP_078708091.1">
    <property type="nucleotide sequence ID" value="NZ_FUXL01000005.1"/>
</dbReference>
<feature type="binding site" evidence="8">
    <location>
        <position position="197"/>
    </location>
    <ligand>
        <name>Zn(2+)</name>
        <dbReference type="ChEBI" id="CHEBI:29105"/>
    </ligand>
</feature>
<comment type="cofactor">
    <cofactor evidence="8">
        <name>a divalent metal cation</name>
        <dbReference type="ChEBI" id="CHEBI:60240"/>
    </cofactor>
    <text evidence="8">Binds 1 divalent metal cation per subunit.</text>
</comment>
<comment type="similarity">
    <text evidence="1 5">Belongs to the metallo-dependent hydrolases superfamily. NagA family.</text>
</comment>
<dbReference type="PIRSF" id="PIRSF038994">
    <property type="entry name" value="NagA"/>
    <property type="match status" value="1"/>
</dbReference>
<evidence type="ECO:0000256" key="1">
    <source>
        <dbReference type="ARBA" id="ARBA00010716"/>
    </source>
</evidence>
<feature type="domain" description="Amidohydrolase-related" evidence="9">
    <location>
        <begin position="54"/>
        <end position="381"/>
    </location>
</feature>
<evidence type="ECO:0000256" key="3">
    <source>
        <dbReference type="ARBA" id="ARBA00022801"/>
    </source>
</evidence>
<dbReference type="GO" id="GO:0046872">
    <property type="term" value="F:metal ion binding"/>
    <property type="evidence" value="ECO:0007669"/>
    <property type="project" value="UniProtKB-KW"/>
</dbReference>